<protein>
    <submittedName>
        <fullName evidence="2">Uncharacterized protein</fullName>
    </submittedName>
</protein>
<proteinExistence type="predicted"/>
<dbReference type="Proteomes" id="UP001363151">
    <property type="component" value="Unassembled WGS sequence"/>
</dbReference>
<dbReference type="EMBL" id="JBBJCI010000371">
    <property type="protein sequence ID" value="KAK7232045.1"/>
    <property type="molecule type" value="Genomic_DNA"/>
</dbReference>
<comment type="caution">
    <text evidence="2">The sequence shown here is derived from an EMBL/GenBank/DDBJ whole genome shotgun (WGS) entry which is preliminary data.</text>
</comment>
<gene>
    <name evidence="2" type="ORF">SO694_00031114</name>
</gene>
<name>A0ABR1FJH1_AURAN</name>
<evidence type="ECO:0000313" key="2">
    <source>
        <dbReference type="EMBL" id="KAK7232045.1"/>
    </source>
</evidence>
<evidence type="ECO:0000313" key="3">
    <source>
        <dbReference type="Proteomes" id="UP001363151"/>
    </source>
</evidence>
<organism evidence="2 3">
    <name type="scientific">Aureococcus anophagefferens</name>
    <name type="common">Harmful bloom alga</name>
    <dbReference type="NCBI Taxonomy" id="44056"/>
    <lineage>
        <taxon>Eukaryota</taxon>
        <taxon>Sar</taxon>
        <taxon>Stramenopiles</taxon>
        <taxon>Ochrophyta</taxon>
        <taxon>Pelagophyceae</taxon>
        <taxon>Pelagomonadales</taxon>
        <taxon>Pelagomonadaceae</taxon>
        <taxon>Aureococcus</taxon>
    </lineage>
</organism>
<keyword evidence="3" id="KW-1185">Reference proteome</keyword>
<dbReference type="InterPro" id="IPR007511">
    <property type="entry name" value="DUF501"/>
</dbReference>
<accession>A0ABR1FJH1</accession>
<dbReference type="Pfam" id="PF04417">
    <property type="entry name" value="DUF501"/>
    <property type="match status" value="1"/>
</dbReference>
<reference evidence="2 3" key="1">
    <citation type="submission" date="2024-03" db="EMBL/GenBank/DDBJ databases">
        <title>Aureococcus anophagefferens CCMP1851 and Kratosvirus quantuckense: Draft genome of a second virus-susceptible host strain in the model system.</title>
        <authorList>
            <person name="Chase E."/>
            <person name="Truchon A.R."/>
            <person name="Schepens W."/>
            <person name="Wilhelm S.W."/>
        </authorList>
    </citation>
    <scope>NUCLEOTIDE SEQUENCE [LARGE SCALE GENOMIC DNA]</scope>
    <source>
        <strain evidence="2 3">CCMP1851</strain>
    </source>
</reference>
<feature type="region of interest" description="Disordered" evidence="1">
    <location>
        <begin position="58"/>
        <end position="78"/>
    </location>
</feature>
<sequence>MGSGIAGISQGKLEGVKCLHAQVADELLSGDNALGKAILDGLGARGVDVAGSPTCHERVPGCDGAGATPRRRTSRVVDYEKRHKELQELRKRGVTTSLGPGLAVEGDA</sequence>
<evidence type="ECO:0000256" key="1">
    <source>
        <dbReference type="SAM" id="MobiDB-lite"/>
    </source>
</evidence>